<dbReference type="InterPro" id="IPR001870">
    <property type="entry name" value="B30.2/SPRY"/>
</dbReference>
<dbReference type="FunFam" id="2.60.120.920:FF:000004">
    <property type="entry name" value="Butyrophilin subfamily 1 member A1"/>
    <property type="match status" value="1"/>
</dbReference>
<dbReference type="InterPro" id="IPR037954">
    <property type="entry name" value="SPRY_PRY_BTN3"/>
</dbReference>
<reference evidence="8" key="1">
    <citation type="submission" date="2025-08" db="UniProtKB">
        <authorList>
            <consortium name="RefSeq"/>
        </authorList>
    </citation>
    <scope>IDENTIFICATION</scope>
</reference>
<dbReference type="InterPro" id="IPR003599">
    <property type="entry name" value="Ig_sub"/>
</dbReference>
<feature type="domain" description="B30.2/SPRY" evidence="5">
    <location>
        <begin position="228"/>
        <end position="423"/>
    </location>
</feature>
<feature type="compositionally biased region" description="Polar residues" evidence="3">
    <location>
        <begin position="436"/>
        <end position="451"/>
    </location>
</feature>
<dbReference type="SUPFAM" id="SSF48726">
    <property type="entry name" value="Immunoglobulin"/>
    <property type="match status" value="1"/>
</dbReference>
<dbReference type="InterPro" id="IPR007110">
    <property type="entry name" value="Ig-like_dom"/>
</dbReference>
<dbReference type="SUPFAM" id="SSF49899">
    <property type="entry name" value="Concanavalin A-like lectins/glucanases"/>
    <property type="match status" value="1"/>
</dbReference>
<dbReference type="FunFam" id="2.60.40.10:FF:000208">
    <property type="entry name" value="Butyrophilin subfamily 1 member A1"/>
    <property type="match status" value="1"/>
</dbReference>
<sequence length="479" mass="54612">MKMACFLTFFLHTFLVYHVLVHPLTPCSAQFAVHGPPGPILAMVGEDADLPCHLSPSMNAETMELRWVRSSLRQVVNMYADGKEVEDKQSAEYQGRTSILRNNITAGKAALRIYNVRASDSGNYLCYFQDDNFYEKALVELKVAEPFFMNSEPWIKALAGTLPVLLLLLAGASYFLWRQQKENNALTKETEREQMLKEKEYAATEQEKSTREKLQEELKWRRIQYMARGEKSQTYAEWKVALFQAADVLLDPETANPILIVSEDQRSVQRAEEPQNLPDIPERFDWRYCVLGCENFTSGRHYWEVEVGDRKEWHIGVCWRNVERKGWVKMTPENGYWTMGLSDGYNYRALTEPRTKLTLDKAPTRVGVFLDYETGEVSFYNAMDGSHIYTFLHTSFSEPLCPVFRILTLEPTALTICPAAKEVWHSLVPDLVPDSSQETPVTLGLSEQSGEPQAEVQSLLLPLQSGAEGLPLQSNKSQP</sequence>
<dbReference type="Gene3D" id="2.60.40.10">
    <property type="entry name" value="Immunoglobulins"/>
    <property type="match status" value="1"/>
</dbReference>
<dbReference type="InterPro" id="IPR050143">
    <property type="entry name" value="TRIM/RBCC"/>
</dbReference>
<evidence type="ECO:0000259" key="6">
    <source>
        <dbReference type="PROSITE" id="PS50835"/>
    </source>
</evidence>
<dbReference type="Pfam" id="PF13765">
    <property type="entry name" value="PRY"/>
    <property type="match status" value="1"/>
</dbReference>
<dbReference type="SMART" id="SM00409">
    <property type="entry name" value="IG"/>
    <property type="match status" value="1"/>
</dbReference>
<comment type="similarity">
    <text evidence="1">Belongs to the immunoglobulin superfamily. BTN/MOG family.</text>
</comment>
<evidence type="ECO:0000256" key="2">
    <source>
        <dbReference type="ARBA" id="ARBA00023157"/>
    </source>
</evidence>
<dbReference type="CDD" id="cd05713">
    <property type="entry name" value="IgV_MOG_like"/>
    <property type="match status" value="1"/>
</dbReference>
<dbReference type="Pfam" id="PF00622">
    <property type="entry name" value="SPRY"/>
    <property type="match status" value="1"/>
</dbReference>
<evidence type="ECO:0000256" key="1">
    <source>
        <dbReference type="ARBA" id="ARBA00007591"/>
    </source>
</evidence>
<evidence type="ECO:0000313" key="8">
    <source>
        <dbReference type="RefSeq" id="XP_008055803.1"/>
    </source>
</evidence>
<dbReference type="SMART" id="SM00449">
    <property type="entry name" value="SPRY"/>
    <property type="match status" value="1"/>
</dbReference>
<feature type="signal peptide" evidence="4">
    <location>
        <begin position="1"/>
        <end position="29"/>
    </location>
</feature>
<accession>A0A1U7THC0</accession>
<evidence type="ECO:0000256" key="3">
    <source>
        <dbReference type="SAM" id="MobiDB-lite"/>
    </source>
</evidence>
<dbReference type="InterPro" id="IPR036179">
    <property type="entry name" value="Ig-like_dom_sf"/>
</dbReference>
<gene>
    <name evidence="8" type="primary">LOC103259962</name>
</gene>
<dbReference type="OrthoDB" id="8901134at2759"/>
<keyword evidence="7" id="KW-1185">Reference proteome</keyword>
<dbReference type="PROSITE" id="PS50835">
    <property type="entry name" value="IG_LIKE"/>
    <property type="match status" value="1"/>
</dbReference>
<evidence type="ECO:0000259" key="5">
    <source>
        <dbReference type="PROSITE" id="PS50188"/>
    </source>
</evidence>
<name>A0A1U7THC0_CARSF</name>
<feature type="domain" description="Ig-like" evidence="6">
    <location>
        <begin position="26"/>
        <end position="142"/>
    </location>
</feature>
<dbReference type="PRINTS" id="PR01407">
    <property type="entry name" value="BUTYPHLNCDUF"/>
</dbReference>
<dbReference type="AlphaFoldDB" id="A0A1U7THC0"/>
<dbReference type="PROSITE" id="PS50188">
    <property type="entry name" value="B302_SPRY"/>
    <property type="match status" value="1"/>
</dbReference>
<dbReference type="InterPro" id="IPR006574">
    <property type="entry name" value="PRY"/>
</dbReference>
<dbReference type="InterPro" id="IPR043136">
    <property type="entry name" value="B30.2/SPRY_sf"/>
</dbReference>
<keyword evidence="2" id="KW-1015">Disulfide bond</keyword>
<dbReference type="Proteomes" id="UP000189704">
    <property type="component" value="Unplaced"/>
</dbReference>
<dbReference type="KEGG" id="csyr:103259962"/>
<dbReference type="SMART" id="SM00589">
    <property type="entry name" value="PRY"/>
    <property type="match status" value="1"/>
</dbReference>
<evidence type="ECO:0000256" key="4">
    <source>
        <dbReference type="SAM" id="SignalP"/>
    </source>
</evidence>
<dbReference type="GeneID" id="103259962"/>
<dbReference type="InterPro" id="IPR013106">
    <property type="entry name" value="Ig_V-set"/>
</dbReference>
<organism evidence="7 8">
    <name type="scientific">Carlito syrichta</name>
    <name type="common">Philippine tarsier</name>
    <name type="synonym">Tarsius syrichta</name>
    <dbReference type="NCBI Taxonomy" id="1868482"/>
    <lineage>
        <taxon>Eukaryota</taxon>
        <taxon>Metazoa</taxon>
        <taxon>Chordata</taxon>
        <taxon>Craniata</taxon>
        <taxon>Vertebrata</taxon>
        <taxon>Euteleostomi</taxon>
        <taxon>Mammalia</taxon>
        <taxon>Eutheria</taxon>
        <taxon>Euarchontoglires</taxon>
        <taxon>Primates</taxon>
        <taxon>Haplorrhini</taxon>
        <taxon>Tarsiiformes</taxon>
        <taxon>Tarsiidae</taxon>
        <taxon>Carlito</taxon>
    </lineage>
</organism>
<feature type="region of interest" description="Disordered" evidence="3">
    <location>
        <begin position="436"/>
        <end position="455"/>
    </location>
</feature>
<dbReference type="InterPro" id="IPR003879">
    <property type="entry name" value="Butyrophylin_SPRY"/>
</dbReference>
<dbReference type="InterPro" id="IPR013320">
    <property type="entry name" value="ConA-like_dom_sf"/>
</dbReference>
<dbReference type="Gene3D" id="2.60.120.920">
    <property type="match status" value="1"/>
</dbReference>
<dbReference type="SMART" id="SM00406">
    <property type="entry name" value="IGv"/>
    <property type="match status" value="1"/>
</dbReference>
<feature type="chain" id="PRO_5010573810" evidence="4">
    <location>
        <begin position="30"/>
        <end position="479"/>
    </location>
</feature>
<dbReference type="RefSeq" id="XP_008055803.1">
    <property type="nucleotide sequence ID" value="XM_008057612.2"/>
</dbReference>
<proteinExistence type="inferred from homology"/>
<dbReference type="InterPro" id="IPR013783">
    <property type="entry name" value="Ig-like_fold"/>
</dbReference>
<protein>
    <submittedName>
        <fullName evidence="8">Butyrophilin subfamily 3 member A3 isoform X2</fullName>
    </submittedName>
</protein>
<dbReference type="PANTHER" id="PTHR24103">
    <property type="entry name" value="E3 UBIQUITIN-PROTEIN LIGASE TRIM"/>
    <property type="match status" value="1"/>
</dbReference>
<evidence type="ECO:0000313" key="7">
    <source>
        <dbReference type="Proteomes" id="UP000189704"/>
    </source>
</evidence>
<dbReference type="CDD" id="cd15820">
    <property type="entry name" value="SPRY_PRY_BTN3"/>
    <property type="match status" value="1"/>
</dbReference>
<keyword evidence="4" id="KW-0732">Signal</keyword>
<dbReference type="Pfam" id="PF07686">
    <property type="entry name" value="V-set"/>
    <property type="match status" value="1"/>
</dbReference>
<dbReference type="InterPro" id="IPR003877">
    <property type="entry name" value="SPRY_dom"/>
</dbReference>